<evidence type="ECO:0000313" key="2">
    <source>
        <dbReference type="Proteomes" id="UP000003835"/>
    </source>
</evidence>
<name>B4VR75_9CYAN</name>
<dbReference type="EMBL" id="DS989849">
    <property type="protein sequence ID" value="EDX75392.1"/>
    <property type="molecule type" value="Genomic_DNA"/>
</dbReference>
<organism evidence="1 2">
    <name type="scientific">Coleofasciculus chthonoplastes PCC 7420</name>
    <dbReference type="NCBI Taxonomy" id="118168"/>
    <lineage>
        <taxon>Bacteria</taxon>
        <taxon>Bacillati</taxon>
        <taxon>Cyanobacteriota</taxon>
        <taxon>Cyanophyceae</taxon>
        <taxon>Coleofasciculales</taxon>
        <taxon>Coleofasciculaceae</taxon>
        <taxon>Coleofasciculus</taxon>
    </lineage>
</organism>
<protein>
    <submittedName>
        <fullName evidence="1">Uncharacterized protein</fullName>
    </submittedName>
</protein>
<keyword evidence="2" id="KW-1185">Reference proteome</keyword>
<dbReference type="HOGENOM" id="CLU_3214851_0_0_3"/>
<evidence type="ECO:0000313" key="1">
    <source>
        <dbReference type="EMBL" id="EDX75392.1"/>
    </source>
</evidence>
<dbReference type="Proteomes" id="UP000003835">
    <property type="component" value="Unassembled WGS sequence"/>
</dbReference>
<reference evidence="1 2" key="1">
    <citation type="submission" date="2008-07" db="EMBL/GenBank/DDBJ databases">
        <authorList>
            <person name="Tandeau de Marsac N."/>
            <person name="Ferriera S."/>
            <person name="Johnson J."/>
            <person name="Kravitz S."/>
            <person name="Beeson K."/>
            <person name="Sutton G."/>
            <person name="Rogers Y.-H."/>
            <person name="Friedman R."/>
            <person name="Frazier M."/>
            <person name="Venter J.C."/>
        </authorList>
    </citation>
    <scope>NUCLEOTIDE SEQUENCE [LARGE SCALE GENOMIC DNA]</scope>
    <source>
        <strain evidence="1 2">PCC 7420</strain>
    </source>
</reference>
<accession>B4VR75</accession>
<dbReference type="AlphaFoldDB" id="B4VR75"/>
<proteinExistence type="predicted"/>
<sequence>MTIFNFTCVHRFMKHSKPLTAYRDYPHGVDAVEDNTPTLTSDGF</sequence>
<dbReference type="STRING" id="118168.MC7420_1310"/>
<gene>
    <name evidence="1" type="ORF">MC7420_1310</name>
</gene>